<dbReference type="Gene3D" id="3.50.50.60">
    <property type="entry name" value="FAD/NAD(P)-binding domain"/>
    <property type="match status" value="1"/>
</dbReference>
<evidence type="ECO:0000313" key="6">
    <source>
        <dbReference type="WBParaSite" id="ASIM_0001138901-mRNA-1"/>
    </source>
</evidence>
<reference evidence="6" key="1">
    <citation type="submission" date="2017-02" db="UniProtKB">
        <authorList>
            <consortium name="WormBaseParasite"/>
        </authorList>
    </citation>
    <scope>IDENTIFICATION</scope>
</reference>
<dbReference type="InterPro" id="IPR002937">
    <property type="entry name" value="Amino_oxidase"/>
</dbReference>
<dbReference type="OrthoDB" id="9982100at2759"/>
<name>A0A0M3JTL9_ANISI</name>
<dbReference type="InterPro" id="IPR036188">
    <property type="entry name" value="FAD/NAD-bd_sf"/>
</dbReference>
<dbReference type="WBParaSite" id="ASIM_0001138901-mRNA-1">
    <property type="protein sequence ID" value="ASIM_0001138901-mRNA-1"/>
    <property type="gene ID" value="ASIM_0001138901"/>
</dbReference>
<proteinExistence type="inferred from homology"/>
<accession>A0A0M3JTL9</accession>
<keyword evidence="5" id="KW-1185">Reference proteome</keyword>
<dbReference type="Proteomes" id="UP000267096">
    <property type="component" value="Unassembled WGS sequence"/>
</dbReference>
<sequence length="233" mass="25735">MYRADVCLCTLPLGVLKHSVEHINQAPIFIPALPVWKIRAIQSLGFGNLNKVILIFEKPFWNQLQAFGHTSESSLSRGEFYIFYPVCDMPVLIAMMAGEGASVTETLPDEIILSKAMKILSSIFGASCPKEPIDSVITKWQSDLFARVCHCVMTMFCNSGDTYDQLAAPVYSKCGEPKIFFAGEHTNRNYPASVHGALLSGLREAGRIADELIGCPYSPFYCKDELVASTSHE</sequence>
<dbReference type="GO" id="GO:0016491">
    <property type="term" value="F:oxidoreductase activity"/>
    <property type="evidence" value="ECO:0007669"/>
    <property type="project" value="UniProtKB-KW"/>
</dbReference>
<dbReference type="AlphaFoldDB" id="A0A0M3JTL9"/>
<dbReference type="Pfam" id="PF01593">
    <property type="entry name" value="Amino_oxidase"/>
    <property type="match status" value="1"/>
</dbReference>
<dbReference type="GO" id="GO:0006338">
    <property type="term" value="P:chromatin remodeling"/>
    <property type="evidence" value="ECO:0007669"/>
    <property type="project" value="TreeGrafter"/>
</dbReference>
<keyword evidence="2" id="KW-0560">Oxidoreductase</keyword>
<dbReference type="InterPro" id="IPR050281">
    <property type="entry name" value="Flavin_monoamine_oxidase"/>
</dbReference>
<dbReference type="PANTHER" id="PTHR10742:SF386">
    <property type="entry name" value="LYSINE-SPECIFIC HISTONE DEMETHYLASE 1A"/>
    <property type="match status" value="1"/>
</dbReference>
<gene>
    <name evidence="4" type="ORF">ASIM_LOCUS10947</name>
</gene>
<dbReference type="EMBL" id="UYRR01031029">
    <property type="protein sequence ID" value="VDK44008.1"/>
    <property type="molecule type" value="Genomic_DNA"/>
</dbReference>
<dbReference type="PANTHER" id="PTHR10742">
    <property type="entry name" value="FLAVIN MONOAMINE OXIDASE"/>
    <property type="match status" value="1"/>
</dbReference>
<evidence type="ECO:0000256" key="1">
    <source>
        <dbReference type="ARBA" id="ARBA00005995"/>
    </source>
</evidence>
<evidence type="ECO:0000313" key="4">
    <source>
        <dbReference type="EMBL" id="VDK44008.1"/>
    </source>
</evidence>
<dbReference type="GO" id="GO:0050660">
    <property type="term" value="F:flavin adenine dinucleotide binding"/>
    <property type="evidence" value="ECO:0007669"/>
    <property type="project" value="TreeGrafter"/>
</dbReference>
<organism evidence="6">
    <name type="scientific">Anisakis simplex</name>
    <name type="common">Herring worm</name>
    <dbReference type="NCBI Taxonomy" id="6269"/>
    <lineage>
        <taxon>Eukaryota</taxon>
        <taxon>Metazoa</taxon>
        <taxon>Ecdysozoa</taxon>
        <taxon>Nematoda</taxon>
        <taxon>Chromadorea</taxon>
        <taxon>Rhabditida</taxon>
        <taxon>Spirurina</taxon>
        <taxon>Ascaridomorpha</taxon>
        <taxon>Ascaridoidea</taxon>
        <taxon>Anisakidae</taxon>
        <taxon>Anisakis</taxon>
        <taxon>Anisakis simplex complex</taxon>
    </lineage>
</organism>
<protein>
    <submittedName>
        <fullName evidence="6">Lysine-specific histone demethylase 1A (inferred by orthology to a human protein)</fullName>
    </submittedName>
</protein>
<dbReference type="GO" id="GO:0003682">
    <property type="term" value="F:chromatin binding"/>
    <property type="evidence" value="ECO:0007669"/>
    <property type="project" value="TreeGrafter"/>
</dbReference>
<feature type="domain" description="Amine oxidase" evidence="3">
    <location>
        <begin position="3"/>
        <end position="208"/>
    </location>
</feature>
<evidence type="ECO:0000256" key="2">
    <source>
        <dbReference type="ARBA" id="ARBA00023002"/>
    </source>
</evidence>
<dbReference type="SUPFAM" id="SSF54373">
    <property type="entry name" value="FAD-linked reductases, C-terminal domain"/>
    <property type="match status" value="1"/>
</dbReference>
<dbReference type="SUPFAM" id="SSF51905">
    <property type="entry name" value="FAD/NAD(P)-binding domain"/>
    <property type="match status" value="1"/>
</dbReference>
<dbReference type="Gene3D" id="3.90.660.10">
    <property type="match status" value="1"/>
</dbReference>
<evidence type="ECO:0000313" key="5">
    <source>
        <dbReference type="Proteomes" id="UP000267096"/>
    </source>
</evidence>
<reference evidence="4 5" key="2">
    <citation type="submission" date="2018-11" db="EMBL/GenBank/DDBJ databases">
        <authorList>
            <consortium name="Pathogen Informatics"/>
        </authorList>
    </citation>
    <scope>NUCLEOTIDE SEQUENCE [LARGE SCALE GENOMIC DNA]</scope>
</reference>
<comment type="similarity">
    <text evidence="1">Belongs to the flavin monoamine oxidase family.</text>
</comment>
<evidence type="ECO:0000259" key="3">
    <source>
        <dbReference type="Pfam" id="PF01593"/>
    </source>
</evidence>